<dbReference type="PANTHER" id="PTHR43777:SF1">
    <property type="entry name" value="MOLYBDENUM COFACTOR CYTIDYLYLTRANSFERASE"/>
    <property type="match status" value="1"/>
</dbReference>
<dbReference type="Pfam" id="PF12804">
    <property type="entry name" value="NTP_transf_3"/>
    <property type="match status" value="1"/>
</dbReference>
<dbReference type="GO" id="GO:0016779">
    <property type="term" value="F:nucleotidyltransferase activity"/>
    <property type="evidence" value="ECO:0007669"/>
    <property type="project" value="UniProtKB-ARBA"/>
</dbReference>
<dbReference type="KEGG" id="pgin:FRZ67_18000"/>
<sequence length="196" mass="22025">MVSAIVLAAGLSKRMGNENKLLLPYNGKTIIETTLQHLLDAGIEEIIVVTGHEAQLVSTTIRHLPVIIIYNPLYEKGMTTSIQKGVEVAAGSGYMICLADMFSITALEYISIITAFETQLQNDEKCICVPRYKNEKGNPVIFSAAYRADILQHKEMEGCKKIVEQNKTHIHRIDMQTPHILEDLDYPDDYKKISME</sequence>
<dbReference type="PANTHER" id="PTHR43777">
    <property type="entry name" value="MOLYBDENUM COFACTOR CYTIDYLYLTRANSFERASE"/>
    <property type="match status" value="1"/>
</dbReference>
<dbReference type="OrthoDB" id="9779263at2"/>
<gene>
    <name evidence="2" type="ORF">FRZ67_18000</name>
</gene>
<dbReference type="InterPro" id="IPR025877">
    <property type="entry name" value="MobA-like_NTP_Trfase"/>
</dbReference>
<evidence type="ECO:0000259" key="1">
    <source>
        <dbReference type="Pfam" id="PF12804"/>
    </source>
</evidence>
<dbReference type="SUPFAM" id="SSF53448">
    <property type="entry name" value="Nucleotide-diphospho-sugar transferases"/>
    <property type="match status" value="1"/>
</dbReference>
<organism evidence="2 3">
    <name type="scientific">Panacibacter ginsenosidivorans</name>
    <dbReference type="NCBI Taxonomy" id="1813871"/>
    <lineage>
        <taxon>Bacteria</taxon>
        <taxon>Pseudomonadati</taxon>
        <taxon>Bacteroidota</taxon>
        <taxon>Chitinophagia</taxon>
        <taxon>Chitinophagales</taxon>
        <taxon>Chitinophagaceae</taxon>
        <taxon>Panacibacter</taxon>
    </lineage>
</organism>
<name>A0A5B8VDN7_9BACT</name>
<accession>A0A5B8VDN7</accession>
<dbReference type="InterPro" id="IPR029044">
    <property type="entry name" value="Nucleotide-diphossugar_trans"/>
</dbReference>
<feature type="domain" description="MobA-like NTP transferase" evidence="1">
    <location>
        <begin position="4"/>
        <end position="166"/>
    </location>
</feature>
<evidence type="ECO:0000313" key="2">
    <source>
        <dbReference type="EMBL" id="QEC69113.1"/>
    </source>
</evidence>
<reference evidence="2 3" key="1">
    <citation type="journal article" date="2016" name="Int. J. Syst. Evol. Microbiol.">
        <title>Panacibacter ginsenosidivorans gen. nov., sp. nov., with ginsenoside converting activity isolated from soil of a ginseng field.</title>
        <authorList>
            <person name="Siddiqi M.Z."/>
            <person name="Muhammad Shafi S."/>
            <person name="Choi K.D."/>
            <person name="Im W.T."/>
        </authorList>
    </citation>
    <scope>NUCLEOTIDE SEQUENCE [LARGE SCALE GENOMIC DNA]</scope>
    <source>
        <strain evidence="2 3">Gsoil1550</strain>
    </source>
</reference>
<dbReference type="Proteomes" id="UP000321533">
    <property type="component" value="Chromosome"/>
</dbReference>
<dbReference type="EMBL" id="CP042435">
    <property type="protein sequence ID" value="QEC69113.1"/>
    <property type="molecule type" value="Genomic_DNA"/>
</dbReference>
<keyword evidence="2" id="KW-0808">Transferase</keyword>
<keyword evidence="3" id="KW-1185">Reference proteome</keyword>
<evidence type="ECO:0000313" key="3">
    <source>
        <dbReference type="Proteomes" id="UP000321533"/>
    </source>
</evidence>
<dbReference type="Gene3D" id="3.90.550.10">
    <property type="entry name" value="Spore Coat Polysaccharide Biosynthesis Protein SpsA, Chain A"/>
    <property type="match status" value="1"/>
</dbReference>
<dbReference type="AlphaFoldDB" id="A0A5B8VDN7"/>
<dbReference type="RefSeq" id="WP_147191839.1">
    <property type="nucleotide sequence ID" value="NZ_CP042435.1"/>
</dbReference>
<dbReference type="CDD" id="cd04182">
    <property type="entry name" value="GT_2_like_f"/>
    <property type="match status" value="1"/>
</dbReference>
<proteinExistence type="predicted"/>
<protein>
    <submittedName>
        <fullName evidence="2">Nucleotidyltransferase family protein</fullName>
    </submittedName>
</protein>